<evidence type="ECO:0000256" key="3">
    <source>
        <dbReference type="ARBA" id="ARBA00022833"/>
    </source>
</evidence>
<evidence type="ECO:0000256" key="1">
    <source>
        <dbReference type="ARBA" id="ARBA00005495"/>
    </source>
</evidence>
<keyword evidence="3" id="KW-0862">Zinc</keyword>
<dbReference type="PANTHER" id="PTHR33337">
    <property type="entry name" value="GFA DOMAIN-CONTAINING PROTEIN"/>
    <property type="match status" value="1"/>
</dbReference>
<dbReference type="Proteomes" id="UP000235116">
    <property type="component" value="Chromosome"/>
</dbReference>
<evidence type="ECO:0000313" key="6">
    <source>
        <dbReference type="EMBL" id="AUM14923.1"/>
    </source>
</evidence>
<dbReference type="KEGG" id="kak:Kalk_11465"/>
<dbReference type="Pfam" id="PF04828">
    <property type="entry name" value="GFA"/>
    <property type="match status" value="1"/>
</dbReference>
<name>A0A2K9LRJ7_9GAMM</name>
<keyword evidence="2" id="KW-0479">Metal-binding</keyword>
<dbReference type="SUPFAM" id="SSF51316">
    <property type="entry name" value="Mss4-like"/>
    <property type="match status" value="1"/>
</dbReference>
<proteinExistence type="inferred from homology"/>
<keyword evidence="7" id="KW-1185">Reference proteome</keyword>
<gene>
    <name evidence="6" type="ORF">Kalk_11465</name>
</gene>
<keyword evidence="4" id="KW-0456">Lyase</keyword>
<dbReference type="Gene3D" id="3.90.1590.10">
    <property type="entry name" value="glutathione-dependent formaldehyde- activating enzyme (gfa)"/>
    <property type="match status" value="1"/>
</dbReference>
<evidence type="ECO:0000259" key="5">
    <source>
        <dbReference type="PROSITE" id="PS51891"/>
    </source>
</evidence>
<dbReference type="GO" id="GO:0016846">
    <property type="term" value="F:carbon-sulfur lyase activity"/>
    <property type="evidence" value="ECO:0007669"/>
    <property type="project" value="InterPro"/>
</dbReference>
<dbReference type="InterPro" id="IPR006913">
    <property type="entry name" value="CENP-V/GFA"/>
</dbReference>
<reference evidence="7" key="1">
    <citation type="submission" date="2017-08" db="EMBL/GenBank/DDBJ databases">
        <title>Direct submision.</title>
        <authorList>
            <person name="Kim S.-J."/>
            <person name="Rhee S.-K."/>
        </authorList>
    </citation>
    <scope>NUCLEOTIDE SEQUENCE [LARGE SCALE GENOMIC DNA]</scope>
    <source>
        <strain evidence="7">GI5</strain>
    </source>
</reference>
<comment type="similarity">
    <text evidence="1">Belongs to the Gfa family.</text>
</comment>
<evidence type="ECO:0000256" key="4">
    <source>
        <dbReference type="ARBA" id="ARBA00023239"/>
    </source>
</evidence>
<dbReference type="AlphaFoldDB" id="A0A2K9LRJ7"/>
<dbReference type="EMBL" id="CP022684">
    <property type="protein sequence ID" value="AUM14923.1"/>
    <property type="molecule type" value="Genomic_DNA"/>
</dbReference>
<dbReference type="PANTHER" id="PTHR33337:SF40">
    <property type="entry name" value="CENP-V_GFA DOMAIN-CONTAINING PROTEIN-RELATED"/>
    <property type="match status" value="1"/>
</dbReference>
<dbReference type="GO" id="GO:0046872">
    <property type="term" value="F:metal ion binding"/>
    <property type="evidence" value="ECO:0007669"/>
    <property type="project" value="UniProtKB-KW"/>
</dbReference>
<dbReference type="OrthoDB" id="4188830at2"/>
<feature type="domain" description="CENP-V/GFA" evidence="5">
    <location>
        <begin position="1"/>
        <end position="113"/>
    </location>
</feature>
<dbReference type="PROSITE" id="PS51891">
    <property type="entry name" value="CENP_V_GFA"/>
    <property type="match status" value="1"/>
</dbReference>
<sequence>MEGKCLCGAVSIKAKTTKDVEACHCGMCRQWGGGPFIAIHCGPDVQLTGVESITEFDSSTWASRAFCKTCGTHLFYRFKPSNDLVVPAGLFQDQTGFELKEQIFVDKKPAYYDFSNKTEMLTEAQVFQKYASK</sequence>
<protein>
    <submittedName>
        <fullName evidence="6">Aldehyde-activating protein</fullName>
    </submittedName>
</protein>
<evidence type="ECO:0000313" key="7">
    <source>
        <dbReference type="Proteomes" id="UP000235116"/>
    </source>
</evidence>
<organism evidence="6 7">
    <name type="scientific">Ketobacter alkanivorans</name>
    <dbReference type="NCBI Taxonomy" id="1917421"/>
    <lineage>
        <taxon>Bacteria</taxon>
        <taxon>Pseudomonadati</taxon>
        <taxon>Pseudomonadota</taxon>
        <taxon>Gammaproteobacteria</taxon>
        <taxon>Pseudomonadales</taxon>
        <taxon>Ketobacteraceae</taxon>
        <taxon>Ketobacter</taxon>
    </lineage>
</organism>
<accession>A0A2K9LRJ7</accession>
<evidence type="ECO:0000256" key="2">
    <source>
        <dbReference type="ARBA" id="ARBA00022723"/>
    </source>
</evidence>
<dbReference type="InterPro" id="IPR011057">
    <property type="entry name" value="Mss4-like_sf"/>
</dbReference>